<dbReference type="InterPro" id="IPR001753">
    <property type="entry name" value="Enoyl-CoA_hydra/iso"/>
</dbReference>
<name>A0A0S8GLN6_UNCW3</name>
<gene>
    <name evidence="1" type="ORF">AMJ87_00010</name>
</gene>
<dbReference type="GO" id="GO:0003824">
    <property type="term" value="F:catalytic activity"/>
    <property type="evidence" value="ECO:0007669"/>
    <property type="project" value="UniProtKB-ARBA"/>
</dbReference>
<protein>
    <recommendedName>
        <fullName evidence="3">Enoyl-CoA hydratase</fullName>
    </recommendedName>
</protein>
<organism evidence="1 2">
    <name type="scientific">candidate division WOR_3 bacterium SM23_60</name>
    <dbReference type="NCBI Taxonomy" id="1703780"/>
    <lineage>
        <taxon>Bacteria</taxon>
        <taxon>Bacteria division WOR-3</taxon>
    </lineage>
</organism>
<dbReference type="CDD" id="cd06558">
    <property type="entry name" value="crotonase-like"/>
    <property type="match status" value="1"/>
</dbReference>
<dbReference type="Pfam" id="PF00378">
    <property type="entry name" value="ECH_1"/>
    <property type="match status" value="2"/>
</dbReference>
<dbReference type="Gene3D" id="3.90.226.10">
    <property type="entry name" value="2-enoyl-CoA Hydratase, Chain A, domain 1"/>
    <property type="match status" value="2"/>
</dbReference>
<evidence type="ECO:0000313" key="2">
    <source>
        <dbReference type="Proteomes" id="UP000051096"/>
    </source>
</evidence>
<dbReference type="AlphaFoldDB" id="A0A0S8GLN6"/>
<dbReference type="SUPFAM" id="SSF52096">
    <property type="entry name" value="ClpP/crotonase"/>
    <property type="match status" value="1"/>
</dbReference>
<sequence>MKFIERELRKKVAILKLNRSVTNPINLELINQLSGQIKMAKDDKDIAGIVFTSANSKFFSIGFDIPELINSTRAEFKEFYHYFNQLCIDLFTLCCDYRFIGEGKKLMGLNEIKLGVPVPYPADCILRQIVDDRAARIILDTGDFFPPEETLKMGLVDEVMPQEHLVNKAVERVESIQSLSLDAYCIIKRNRTEAVESQIRTSLAEKEKIFIEMWYSAETRKKLKAALEKF</sequence>
<proteinExistence type="predicted"/>
<dbReference type="PANTHER" id="PTHR11941:SF45">
    <property type="entry name" value="ENOYL-COA DELTA ISOMERASE 1, MITOCHONDRIAL"/>
    <property type="match status" value="1"/>
</dbReference>
<dbReference type="Proteomes" id="UP000051096">
    <property type="component" value="Unassembled WGS sequence"/>
</dbReference>
<accession>A0A0S8GLN6</accession>
<comment type="caution">
    <text evidence="1">The sequence shown here is derived from an EMBL/GenBank/DDBJ whole genome shotgun (WGS) entry which is preliminary data.</text>
</comment>
<dbReference type="GO" id="GO:0006635">
    <property type="term" value="P:fatty acid beta-oxidation"/>
    <property type="evidence" value="ECO:0007669"/>
    <property type="project" value="TreeGrafter"/>
</dbReference>
<reference evidence="1 2" key="1">
    <citation type="journal article" date="2015" name="Microbiome">
        <title>Genomic resolution of linkages in carbon, nitrogen, and sulfur cycling among widespread estuary sediment bacteria.</title>
        <authorList>
            <person name="Baker B.J."/>
            <person name="Lazar C.S."/>
            <person name="Teske A.P."/>
            <person name="Dick G.J."/>
        </authorList>
    </citation>
    <scope>NUCLEOTIDE SEQUENCE [LARGE SCALE GENOMIC DNA]</scope>
    <source>
        <strain evidence="1">SM23_60</strain>
    </source>
</reference>
<dbReference type="InterPro" id="IPR029045">
    <property type="entry name" value="ClpP/crotonase-like_dom_sf"/>
</dbReference>
<dbReference type="PANTHER" id="PTHR11941">
    <property type="entry name" value="ENOYL-COA HYDRATASE-RELATED"/>
    <property type="match status" value="1"/>
</dbReference>
<evidence type="ECO:0008006" key="3">
    <source>
        <dbReference type="Google" id="ProtNLM"/>
    </source>
</evidence>
<dbReference type="EMBL" id="LJUO01000001">
    <property type="protein sequence ID" value="KPK73871.1"/>
    <property type="molecule type" value="Genomic_DNA"/>
</dbReference>
<evidence type="ECO:0000313" key="1">
    <source>
        <dbReference type="EMBL" id="KPK73871.1"/>
    </source>
</evidence>